<accession>A0A8X6U5L4</accession>
<dbReference type="AlphaFoldDB" id="A0A8X6U5L4"/>
<dbReference type="EMBL" id="BMAW01071230">
    <property type="protein sequence ID" value="GFT77122.1"/>
    <property type="molecule type" value="Genomic_DNA"/>
</dbReference>
<organism evidence="1 2">
    <name type="scientific">Nephila pilipes</name>
    <name type="common">Giant wood spider</name>
    <name type="synonym">Nephila maculata</name>
    <dbReference type="NCBI Taxonomy" id="299642"/>
    <lineage>
        <taxon>Eukaryota</taxon>
        <taxon>Metazoa</taxon>
        <taxon>Ecdysozoa</taxon>
        <taxon>Arthropoda</taxon>
        <taxon>Chelicerata</taxon>
        <taxon>Arachnida</taxon>
        <taxon>Araneae</taxon>
        <taxon>Araneomorphae</taxon>
        <taxon>Entelegynae</taxon>
        <taxon>Araneoidea</taxon>
        <taxon>Nephilidae</taxon>
        <taxon>Nephila</taxon>
    </lineage>
</organism>
<dbReference type="Proteomes" id="UP000887013">
    <property type="component" value="Unassembled WGS sequence"/>
</dbReference>
<keyword evidence="2" id="KW-1185">Reference proteome</keyword>
<protein>
    <submittedName>
        <fullName evidence="1">Uncharacterized protein</fullName>
    </submittedName>
</protein>
<sequence length="91" mass="10720">MLLRQDPPWSQNPIQPRHSMGGLLLQFLSTHKERASTVPRNRVRMQWMVLEVGQKHYVHQFTSTVRIVRRRSGEVLQIAEFLFPLLSDVIE</sequence>
<evidence type="ECO:0000313" key="2">
    <source>
        <dbReference type="Proteomes" id="UP000887013"/>
    </source>
</evidence>
<comment type="caution">
    <text evidence="1">The sequence shown here is derived from an EMBL/GenBank/DDBJ whole genome shotgun (WGS) entry which is preliminary data.</text>
</comment>
<gene>
    <name evidence="1" type="ORF">NPIL_530641</name>
</gene>
<proteinExistence type="predicted"/>
<evidence type="ECO:0000313" key="1">
    <source>
        <dbReference type="EMBL" id="GFT77122.1"/>
    </source>
</evidence>
<reference evidence="1" key="1">
    <citation type="submission" date="2020-08" db="EMBL/GenBank/DDBJ databases">
        <title>Multicomponent nature underlies the extraordinary mechanical properties of spider dragline silk.</title>
        <authorList>
            <person name="Kono N."/>
            <person name="Nakamura H."/>
            <person name="Mori M."/>
            <person name="Yoshida Y."/>
            <person name="Ohtoshi R."/>
            <person name="Malay A.D."/>
            <person name="Moran D.A.P."/>
            <person name="Tomita M."/>
            <person name="Numata K."/>
            <person name="Arakawa K."/>
        </authorList>
    </citation>
    <scope>NUCLEOTIDE SEQUENCE</scope>
</reference>
<name>A0A8X6U5L4_NEPPI</name>